<evidence type="ECO:0000256" key="2">
    <source>
        <dbReference type="PIRSR" id="PIRSR601952-1"/>
    </source>
</evidence>
<dbReference type="EMBL" id="CP014672">
    <property type="protein sequence ID" value="ANW99247.1"/>
    <property type="molecule type" value="Genomic_DNA"/>
</dbReference>
<dbReference type="Proteomes" id="UP000092971">
    <property type="component" value="Chromosome"/>
</dbReference>
<sequence>MKNHWKKIASVIFAVLFIASVFSVLLGGGSNAETFQSRNKTALTGVITASRKAPKYIFLFIGDGMSYPQIQTASYYLGAKSSDGEVVAVPLSFMKFPVTGVAETYDSSSFAPDSSSTATSIATGNKTYSGVINMDTTYTKKFEAISEKLKKQLGYKIGIITSVNLNHATPAAFYAHQPSRSNYYEIGLEMIESGFDFFAGGALISPNGEKGDQKSLYDIAREKGYKVVTKQKDAEKLSANDGKTIVISETLADYDSISYEIDAKDGEWRLADYVRKGIEMLYNDTGFFMMVEGGKIDWACHANDAATVIHDTIALSNAVEVAVEFYNKHPEDTLILVTGDHETGGLSIGFAGTDYDTFLTNLSNQKISYAKFDTDYVAGYKKNNTKFSDVLTDIEENFGLVPKYKAKSDTNPNLILTDYEYEKLYEAYRRTIDGYRQLNEEEYILYGTYEPLTVTITHILNNKSGINFSSYAHTGLPVPVFAVGNGAELFEGYYDNTDIYFKLAKLTSVK</sequence>
<dbReference type="InterPro" id="IPR001952">
    <property type="entry name" value="Alkaline_phosphatase"/>
</dbReference>
<evidence type="ECO:0000313" key="6">
    <source>
        <dbReference type="Proteomes" id="UP000092971"/>
    </source>
</evidence>
<accession>A0A1B1YEQ2</accession>
<evidence type="ECO:0000313" key="5">
    <source>
        <dbReference type="EMBL" id="ANW99247.1"/>
    </source>
</evidence>
<dbReference type="GO" id="GO:0004035">
    <property type="term" value="F:alkaline phosphatase activity"/>
    <property type="evidence" value="ECO:0007669"/>
    <property type="project" value="TreeGrafter"/>
</dbReference>
<dbReference type="PANTHER" id="PTHR11596">
    <property type="entry name" value="ALKALINE PHOSPHATASE"/>
    <property type="match status" value="1"/>
</dbReference>
<feature type="binding site" evidence="3">
    <location>
        <position position="340"/>
    </location>
    <ligand>
        <name>Zn(2+)</name>
        <dbReference type="ChEBI" id="CHEBI:29105"/>
        <label>2</label>
    </ligand>
</feature>
<keyword evidence="3" id="KW-0460">Magnesium</keyword>
<reference evidence="5 6" key="1">
    <citation type="submission" date="2016-02" db="EMBL/GenBank/DDBJ databases">
        <title>Comparison of Clostridium stercorarium subspecies using comparative genomics and transcriptomics.</title>
        <authorList>
            <person name="Schellenberg J."/>
            <person name="Thallinger G."/>
            <person name="Levin D.B."/>
            <person name="Zhang X."/>
            <person name="Alvare G."/>
            <person name="Fristensky B."/>
            <person name="Sparling R."/>
        </authorList>
    </citation>
    <scope>NUCLEOTIDE SEQUENCE [LARGE SCALE GENOMIC DNA]</scope>
    <source>
        <strain evidence="5 6">DSM 2910</strain>
    </source>
</reference>
<gene>
    <name evidence="5" type="ORF">CSTERTH_09525</name>
</gene>
<proteinExistence type="inferred from homology"/>
<comment type="cofactor">
    <cofactor evidence="3">
        <name>Zn(2+)</name>
        <dbReference type="ChEBI" id="CHEBI:29105"/>
    </cofactor>
    <text evidence="3">Binds 2 Zn(2+) ions.</text>
</comment>
<feature type="active site" description="Phosphoserine intermediate" evidence="2">
    <location>
        <position position="114"/>
    </location>
</feature>
<evidence type="ECO:0000256" key="3">
    <source>
        <dbReference type="PIRSR" id="PIRSR601952-2"/>
    </source>
</evidence>
<dbReference type="InterPro" id="IPR017850">
    <property type="entry name" value="Alkaline_phosphatase_core_sf"/>
</dbReference>
<feature type="binding site" evidence="3">
    <location>
        <position position="63"/>
    </location>
    <ligand>
        <name>Zn(2+)</name>
        <dbReference type="ChEBI" id="CHEBI:29105"/>
        <label>2</label>
    </ligand>
</feature>
<dbReference type="Pfam" id="PF00245">
    <property type="entry name" value="Alk_phosphatase"/>
    <property type="match status" value="2"/>
</dbReference>
<name>A0A1B1YEQ2_THEST</name>
<keyword evidence="3" id="KW-0479">Metal-binding</keyword>
<evidence type="ECO:0000256" key="1">
    <source>
        <dbReference type="ARBA" id="ARBA00022553"/>
    </source>
</evidence>
<feature type="binding site" evidence="3">
    <location>
        <position position="297"/>
    </location>
    <ligand>
        <name>Zn(2+)</name>
        <dbReference type="ChEBI" id="CHEBI:29105"/>
        <label>2</label>
    </ligand>
</feature>
<comment type="cofactor">
    <cofactor evidence="3">
        <name>Mg(2+)</name>
        <dbReference type="ChEBI" id="CHEBI:18420"/>
    </cofactor>
    <text evidence="3">Binds 1 Mg(2+) ion.</text>
</comment>
<evidence type="ECO:0000256" key="4">
    <source>
        <dbReference type="RuleBase" id="RU003946"/>
    </source>
</evidence>
<dbReference type="SUPFAM" id="SSF53649">
    <property type="entry name" value="Alkaline phosphatase-like"/>
    <property type="match status" value="1"/>
</dbReference>
<feature type="binding site" evidence="3">
    <location>
        <position position="167"/>
    </location>
    <ligand>
        <name>Mg(2+)</name>
        <dbReference type="ChEBI" id="CHEBI:18420"/>
    </ligand>
</feature>
<dbReference type="SMART" id="SM00098">
    <property type="entry name" value="alkPPc"/>
    <property type="match status" value="1"/>
</dbReference>
<feature type="binding site" evidence="3">
    <location>
        <position position="169"/>
    </location>
    <ligand>
        <name>Mg(2+)</name>
        <dbReference type="ChEBI" id="CHEBI:18420"/>
    </ligand>
</feature>
<dbReference type="AlphaFoldDB" id="A0A1B1YEQ2"/>
<feature type="binding site" evidence="3">
    <location>
        <position position="292"/>
    </location>
    <ligand>
        <name>Mg(2+)</name>
        <dbReference type="ChEBI" id="CHEBI:18420"/>
    </ligand>
</feature>
<feature type="binding site" evidence="3">
    <location>
        <position position="301"/>
    </location>
    <ligand>
        <name>Zn(2+)</name>
        <dbReference type="ChEBI" id="CHEBI:29105"/>
        <label>2</label>
    </ligand>
</feature>
<feature type="binding site" evidence="3">
    <location>
        <position position="63"/>
    </location>
    <ligand>
        <name>Mg(2+)</name>
        <dbReference type="ChEBI" id="CHEBI:18420"/>
    </ligand>
</feature>
<feature type="binding site" evidence="3">
    <location>
        <position position="341"/>
    </location>
    <ligand>
        <name>Zn(2+)</name>
        <dbReference type="ChEBI" id="CHEBI:29105"/>
        <label>2</label>
    </ligand>
</feature>
<protein>
    <submittedName>
        <fullName evidence="5">Alkaline phosphatase</fullName>
    </submittedName>
</protein>
<dbReference type="PRINTS" id="PR00113">
    <property type="entry name" value="ALKPHPHTASE"/>
</dbReference>
<comment type="similarity">
    <text evidence="4">Belongs to the alkaline phosphatase family.</text>
</comment>
<organism evidence="5 6">
    <name type="scientific">Thermoclostridium stercorarium subsp. thermolacticum DSM 2910</name>
    <dbReference type="NCBI Taxonomy" id="1121336"/>
    <lineage>
        <taxon>Bacteria</taxon>
        <taxon>Bacillati</taxon>
        <taxon>Bacillota</taxon>
        <taxon>Clostridia</taxon>
        <taxon>Eubacteriales</taxon>
        <taxon>Oscillospiraceae</taxon>
        <taxon>Thermoclostridium</taxon>
    </lineage>
</organism>
<dbReference type="OrthoDB" id="9794455at2"/>
<dbReference type="CDD" id="cd16012">
    <property type="entry name" value="ALP"/>
    <property type="match status" value="1"/>
</dbReference>
<feature type="binding site" evidence="3">
    <location>
        <position position="473"/>
    </location>
    <ligand>
        <name>Zn(2+)</name>
        <dbReference type="ChEBI" id="CHEBI:29105"/>
        <label>2</label>
    </ligand>
</feature>
<dbReference type="RefSeq" id="WP_015359624.1">
    <property type="nucleotide sequence ID" value="NZ_CP014672.1"/>
</dbReference>
<dbReference type="GO" id="GO:0046872">
    <property type="term" value="F:metal ion binding"/>
    <property type="evidence" value="ECO:0007669"/>
    <property type="project" value="UniProtKB-KW"/>
</dbReference>
<dbReference type="Gene3D" id="3.40.720.10">
    <property type="entry name" value="Alkaline Phosphatase, subunit A"/>
    <property type="match status" value="2"/>
</dbReference>
<dbReference type="PANTHER" id="PTHR11596:SF5">
    <property type="entry name" value="ALKALINE PHOSPHATASE"/>
    <property type="match status" value="1"/>
</dbReference>
<keyword evidence="3" id="KW-0862">Zinc</keyword>
<keyword evidence="1" id="KW-0597">Phosphoprotein</keyword>